<comment type="caution">
    <text evidence="5">The sequence shown here is derived from an EMBL/GenBank/DDBJ whole genome shotgun (WGS) entry which is preliminary data.</text>
</comment>
<dbReference type="PANTHER" id="PTHR13681:SF24">
    <property type="entry name" value="TUDOR DOMAIN-CONTAINING PROTEIN 3"/>
    <property type="match status" value="1"/>
</dbReference>
<feature type="compositionally biased region" description="Basic and acidic residues" evidence="3">
    <location>
        <begin position="612"/>
        <end position="623"/>
    </location>
</feature>
<feature type="compositionally biased region" description="Polar residues" evidence="3">
    <location>
        <begin position="372"/>
        <end position="386"/>
    </location>
</feature>
<dbReference type="GO" id="GO:0005634">
    <property type="term" value="C:nucleus"/>
    <property type="evidence" value="ECO:0007669"/>
    <property type="project" value="UniProtKB-SubCell"/>
</dbReference>
<evidence type="ECO:0000259" key="4">
    <source>
        <dbReference type="PROSITE" id="PS50030"/>
    </source>
</evidence>
<dbReference type="PANTHER" id="PTHR13681">
    <property type="entry name" value="SURVIVAL OF MOTOR NEURON-RELATED-SPLICING FACTOR 30-RELATED"/>
    <property type="match status" value="1"/>
</dbReference>
<feature type="region of interest" description="Disordered" evidence="3">
    <location>
        <begin position="289"/>
        <end position="525"/>
    </location>
</feature>
<feature type="compositionally biased region" description="Basic and acidic residues" evidence="3">
    <location>
        <begin position="387"/>
        <end position="415"/>
    </location>
</feature>
<feature type="compositionally biased region" description="Basic and acidic residues" evidence="3">
    <location>
        <begin position="464"/>
        <end position="495"/>
    </location>
</feature>
<evidence type="ECO:0000256" key="2">
    <source>
        <dbReference type="ARBA" id="ARBA00023242"/>
    </source>
</evidence>
<dbReference type="Gene3D" id="1.10.8.10">
    <property type="entry name" value="DNA helicase RuvA subunit, C-terminal domain"/>
    <property type="match status" value="1"/>
</dbReference>
<dbReference type="Gene3D" id="2.40.50.770">
    <property type="entry name" value="RecQ-mediated genome instability protein Rmi1, C-terminal domain"/>
    <property type="match status" value="1"/>
</dbReference>
<feature type="compositionally biased region" description="Basic and acidic residues" evidence="3">
    <location>
        <begin position="435"/>
        <end position="450"/>
    </location>
</feature>
<feature type="compositionally biased region" description="Polar residues" evidence="3">
    <location>
        <begin position="508"/>
        <end position="523"/>
    </location>
</feature>
<feature type="compositionally biased region" description="Low complexity" evidence="3">
    <location>
        <begin position="579"/>
        <end position="594"/>
    </location>
</feature>
<evidence type="ECO:0000313" key="5">
    <source>
        <dbReference type="EMBL" id="KAL3878574.1"/>
    </source>
</evidence>
<organism evidence="5 6">
    <name type="scientific">Sinanodonta woodiana</name>
    <name type="common">Chinese pond mussel</name>
    <name type="synonym">Anodonta woodiana</name>
    <dbReference type="NCBI Taxonomy" id="1069815"/>
    <lineage>
        <taxon>Eukaryota</taxon>
        <taxon>Metazoa</taxon>
        <taxon>Spiralia</taxon>
        <taxon>Lophotrochozoa</taxon>
        <taxon>Mollusca</taxon>
        <taxon>Bivalvia</taxon>
        <taxon>Autobranchia</taxon>
        <taxon>Heteroconchia</taxon>
        <taxon>Palaeoheterodonta</taxon>
        <taxon>Unionida</taxon>
        <taxon>Unionoidea</taxon>
        <taxon>Unionidae</taxon>
        <taxon>Unioninae</taxon>
        <taxon>Sinanodonta</taxon>
    </lineage>
</organism>
<dbReference type="SMART" id="SM01161">
    <property type="entry name" value="DUF1767"/>
    <property type="match status" value="1"/>
</dbReference>
<feature type="region of interest" description="Disordered" evidence="3">
    <location>
        <begin position="540"/>
        <end position="634"/>
    </location>
</feature>
<dbReference type="InterPro" id="IPR009060">
    <property type="entry name" value="UBA-like_sf"/>
</dbReference>
<dbReference type="InterPro" id="IPR015940">
    <property type="entry name" value="UBA"/>
</dbReference>
<feature type="compositionally biased region" description="Basic and acidic residues" evidence="3">
    <location>
        <begin position="196"/>
        <end position="219"/>
    </location>
</feature>
<feature type="compositionally biased region" description="Basic and acidic residues" evidence="3">
    <location>
        <begin position="555"/>
        <end position="575"/>
    </location>
</feature>
<gene>
    <name evidence="5" type="ORF">ACJMK2_030911</name>
</gene>
<dbReference type="Pfam" id="PF08585">
    <property type="entry name" value="RMI1_N_C"/>
    <property type="match status" value="1"/>
</dbReference>
<sequence>MAGDELRSRGWYLTDEGIEVCTDNGKTDVNVIVKKALDMDLREIGSGWLPDDINRGRLDYVEGKGVLQIMKIRNVSAPMDHEESQAAPRMFKLVLTDGKTSCNAIEIETLKDIGFTMPPGSKIRLTQTTDVEHGFLLLSNKNTKFLGGRVDKLAETWELKKKLAGQPRTNAGSEGGPPPFVPFGKRIPSEQRPQNSRKDNFKSLETSKEKKEDDEFEKQRQATIAEVAQAKGEGRPKTFGGGQKQVAQDYDTAKIMEMGFTLEDAVFSLKQNGGSVSNAINWLLNNRQDRGQQSKHGSFEKREMDRGQGRRGRDNEERGDSSGNRSRGRQTGNKDDIDDTSGAKPSGPATLFDFLEDKIQPKGGKEKENKPSFENQTSFKAANQSSQRDDLKDSTPFKPSDQSRTRTTSDYRQDIRNPNQQNRRQPDIPPRFTKAKNEVDWNQDKVERPKTVPVDYNNKQSHNQSERRDNYHVNNEDRWTDDKSERRDDPQERSSRNLQSRHGGAEPSKNQTYPKSQNNAQGQEHSKKFNYPQNYQQSQNSHYEYKNPGSYRGQRNQEDSNSDKAYENNRGRDNYKPGNYENRNNRTSNSYRNETLQENSTGSSNYRNQSSYKEDNPSSRDFKGTSAQGQYETEDRSITHSFLNGGNFNKYHIYNSRVTKPIVCSDVDERYPTQGSTLVGVNETWQ</sequence>
<evidence type="ECO:0000256" key="3">
    <source>
        <dbReference type="SAM" id="MobiDB-lite"/>
    </source>
</evidence>
<evidence type="ECO:0000313" key="6">
    <source>
        <dbReference type="Proteomes" id="UP001634394"/>
    </source>
</evidence>
<comment type="subcellular location">
    <subcellularLocation>
        <location evidence="1">Nucleus</location>
    </subcellularLocation>
</comment>
<keyword evidence="6" id="KW-1185">Reference proteome</keyword>
<feature type="domain" description="UBA" evidence="4">
    <location>
        <begin position="245"/>
        <end position="286"/>
    </location>
</feature>
<keyword evidence="2" id="KW-0539">Nucleus</keyword>
<dbReference type="EMBL" id="JBJQND010000004">
    <property type="protein sequence ID" value="KAL3878574.1"/>
    <property type="molecule type" value="Genomic_DNA"/>
</dbReference>
<proteinExistence type="predicted"/>
<feature type="compositionally biased region" description="Basic and acidic residues" evidence="3">
    <location>
        <begin position="289"/>
        <end position="320"/>
    </location>
</feature>
<dbReference type="Proteomes" id="UP001634394">
    <property type="component" value="Unassembled WGS sequence"/>
</dbReference>
<dbReference type="InterPro" id="IPR042470">
    <property type="entry name" value="RMI1_N_C_sf"/>
</dbReference>
<evidence type="ECO:0000256" key="1">
    <source>
        <dbReference type="ARBA" id="ARBA00004123"/>
    </source>
</evidence>
<feature type="compositionally biased region" description="Basic and acidic residues" evidence="3">
    <location>
        <begin position="355"/>
        <end position="371"/>
    </location>
</feature>
<protein>
    <recommendedName>
        <fullName evidence="4">UBA domain-containing protein</fullName>
    </recommendedName>
</protein>
<dbReference type="AlphaFoldDB" id="A0ABD3WX82"/>
<dbReference type="PROSITE" id="PS50030">
    <property type="entry name" value="UBA"/>
    <property type="match status" value="1"/>
</dbReference>
<dbReference type="InterPro" id="IPR013894">
    <property type="entry name" value="RMI1_OB"/>
</dbReference>
<name>A0ABD3WX82_SINWO</name>
<feature type="region of interest" description="Disordered" evidence="3">
    <location>
        <begin position="164"/>
        <end position="219"/>
    </location>
</feature>
<reference evidence="5 6" key="1">
    <citation type="submission" date="2024-11" db="EMBL/GenBank/DDBJ databases">
        <title>Chromosome-level genome assembly of the freshwater bivalve Anodonta woodiana.</title>
        <authorList>
            <person name="Chen X."/>
        </authorList>
    </citation>
    <scope>NUCLEOTIDE SEQUENCE [LARGE SCALE GENOMIC DNA]</scope>
    <source>
        <strain evidence="5">MN2024</strain>
        <tissue evidence="5">Gills</tissue>
    </source>
</reference>
<feature type="compositionally biased region" description="Polar residues" evidence="3">
    <location>
        <begin position="596"/>
        <end position="611"/>
    </location>
</feature>
<dbReference type="SUPFAM" id="SSF46934">
    <property type="entry name" value="UBA-like"/>
    <property type="match status" value="1"/>
</dbReference>
<accession>A0ABD3WX82</accession>